<feature type="transmembrane region" description="Helical" evidence="1">
    <location>
        <begin position="68"/>
        <end position="85"/>
    </location>
</feature>
<evidence type="ECO:0000313" key="3">
    <source>
        <dbReference type="Proteomes" id="UP000278962"/>
    </source>
</evidence>
<keyword evidence="3" id="KW-1185">Reference proteome</keyword>
<keyword evidence="1" id="KW-0472">Membrane</keyword>
<dbReference type="OrthoDB" id="3542456at2"/>
<evidence type="ECO:0000313" key="2">
    <source>
        <dbReference type="EMBL" id="RKQ91568.1"/>
    </source>
</evidence>
<reference evidence="2 3" key="1">
    <citation type="submission" date="2018-10" db="EMBL/GenBank/DDBJ databases">
        <title>Genomic Encyclopedia of Archaeal and Bacterial Type Strains, Phase II (KMG-II): from individual species to whole genera.</title>
        <authorList>
            <person name="Goeker M."/>
        </authorList>
    </citation>
    <scope>NUCLEOTIDE SEQUENCE [LARGE SCALE GENOMIC DNA]</scope>
    <source>
        <strain evidence="2 3">DSM 14954</strain>
    </source>
</reference>
<keyword evidence="1" id="KW-1133">Transmembrane helix</keyword>
<dbReference type="EMBL" id="RBIL01000001">
    <property type="protein sequence ID" value="RKQ91568.1"/>
    <property type="molecule type" value="Genomic_DNA"/>
</dbReference>
<name>A0A660L985_9ACTN</name>
<feature type="transmembrane region" description="Helical" evidence="1">
    <location>
        <begin position="43"/>
        <end position="62"/>
    </location>
</feature>
<gene>
    <name evidence="2" type="ORF">C8N24_1391</name>
</gene>
<comment type="caution">
    <text evidence="2">The sequence shown here is derived from an EMBL/GenBank/DDBJ whole genome shotgun (WGS) entry which is preliminary data.</text>
</comment>
<keyword evidence="1" id="KW-0812">Transmembrane</keyword>
<dbReference type="Proteomes" id="UP000278962">
    <property type="component" value="Unassembled WGS sequence"/>
</dbReference>
<organism evidence="2 3">
    <name type="scientific">Solirubrobacter pauli</name>
    <dbReference type="NCBI Taxonomy" id="166793"/>
    <lineage>
        <taxon>Bacteria</taxon>
        <taxon>Bacillati</taxon>
        <taxon>Actinomycetota</taxon>
        <taxon>Thermoleophilia</taxon>
        <taxon>Solirubrobacterales</taxon>
        <taxon>Solirubrobacteraceae</taxon>
        <taxon>Solirubrobacter</taxon>
    </lineage>
</organism>
<accession>A0A660L985</accession>
<dbReference type="Pfam" id="PF11750">
    <property type="entry name" value="DUF3307"/>
    <property type="match status" value="1"/>
</dbReference>
<dbReference type="InterPro" id="IPR021737">
    <property type="entry name" value="Phage_phiKZ_Orf197"/>
</dbReference>
<protein>
    <submittedName>
        <fullName evidence="2">Uncharacterized protein DUF3307</fullName>
    </submittedName>
</protein>
<evidence type="ECO:0000256" key="1">
    <source>
        <dbReference type="SAM" id="Phobius"/>
    </source>
</evidence>
<feature type="transmembrane region" description="Helical" evidence="1">
    <location>
        <begin position="6"/>
        <end position="22"/>
    </location>
</feature>
<proteinExistence type="predicted"/>
<dbReference type="AlphaFoldDB" id="A0A660L985"/>
<feature type="transmembrane region" description="Helical" evidence="1">
    <location>
        <begin position="106"/>
        <end position="128"/>
    </location>
</feature>
<dbReference type="RefSeq" id="WP_121249290.1">
    <property type="nucleotide sequence ID" value="NZ_RBIL01000001.1"/>
</dbReference>
<sequence>MSWVSVLAAFLVAHMVGDYLFQTDWQARNKRGGLGTDPVARRALVSHVTTYTIAFLPALVWIGTELEPVWAVVAGVLVFFPHLLIDDGRIVRLYLVRVKRADGLNLGLAASVDQSFHVLSLFLVALLVGSA</sequence>